<comment type="subcellular location">
    <subcellularLocation>
        <location evidence="1 4">Bacterial flagellum basal body</location>
    </subcellularLocation>
</comment>
<evidence type="ECO:0000256" key="4">
    <source>
        <dbReference type="RuleBase" id="RU362116"/>
    </source>
</evidence>
<dbReference type="KEGG" id="gms:SOIL9_13140"/>
<feature type="domain" description="Flagellar hook protein FlgE/F/G-like D1" evidence="7">
    <location>
        <begin position="92"/>
        <end position="151"/>
    </location>
</feature>
<dbReference type="Pfam" id="PF22692">
    <property type="entry name" value="LlgE_F_G_D1"/>
    <property type="match status" value="1"/>
</dbReference>
<dbReference type="GO" id="GO:0071978">
    <property type="term" value="P:bacterial-type flagellum-dependent swarming motility"/>
    <property type="evidence" value="ECO:0007669"/>
    <property type="project" value="TreeGrafter"/>
</dbReference>
<gene>
    <name evidence="8" type="ORF">SOIL9_13140</name>
</gene>
<dbReference type="PANTHER" id="PTHR30435">
    <property type="entry name" value="FLAGELLAR PROTEIN"/>
    <property type="match status" value="1"/>
</dbReference>
<keyword evidence="8" id="KW-0966">Cell projection</keyword>
<dbReference type="GO" id="GO:0009425">
    <property type="term" value="C:bacterial-type flagellum basal body"/>
    <property type="evidence" value="ECO:0007669"/>
    <property type="project" value="UniProtKB-SubCell"/>
</dbReference>
<dbReference type="Pfam" id="PF00460">
    <property type="entry name" value="Flg_bb_rod"/>
    <property type="match status" value="1"/>
</dbReference>
<keyword evidence="9" id="KW-1185">Reference proteome</keyword>
<keyword evidence="8" id="KW-0969">Cilium</keyword>
<evidence type="ECO:0000313" key="9">
    <source>
        <dbReference type="Proteomes" id="UP000464178"/>
    </source>
</evidence>
<name>A0A6P2DA60_9BACT</name>
<dbReference type="InterPro" id="IPR010930">
    <property type="entry name" value="Flg_bb/hook_C_dom"/>
</dbReference>
<keyword evidence="8" id="KW-0282">Flagellum</keyword>
<dbReference type="AlphaFoldDB" id="A0A6P2DA60"/>
<accession>A0A6P2DA60</accession>
<comment type="similarity">
    <text evidence="2 4">Belongs to the flagella basal body rod proteins family.</text>
</comment>
<dbReference type="Proteomes" id="UP000464178">
    <property type="component" value="Chromosome"/>
</dbReference>
<dbReference type="RefSeq" id="WP_162670689.1">
    <property type="nucleotide sequence ID" value="NZ_LR593886.1"/>
</dbReference>
<evidence type="ECO:0000259" key="6">
    <source>
        <dbReference type="Pfam" id="PF06429"/>
    </source>
</evidence>
<reference evidence="8 9" key="1">
    <citation type="submission" date="2019-05" db="EMBL/GenBank/DDBJ databases">
        <authorList>
            <consortium name="Science for Life Laboratories"/>
        </authorList>
    </citation>
    <scope>NUCLEOTIDE SEQUENCE [LARGE SCALE GENOMIC DNA]</scope>
    <source>
        <strain evidence="8">Soil9</strain>
    </source>
</reference>
<keyword evidence="3 4" id="KW-0975">Bacterial flagellum</keyword>
<dbReference type="InterPro" id="IPR020013">
    <property type="entry name" value="Flagellar_FlgE/F/G"/>
</dbReference>
<evidence type="ECO:0000313" key="8">
    <source>
        <dbReference type="EMBL" id="VTR96400.1"/>
    </source>
</evidence>
<dbReference type="Pfam" id="PF06429">
    <property type="entry name" value="Flg_bbr_C"/>
    <property type="match status" value="1"/>
</dbReference>
<dbReference type="NCBIfam" id="TIGR03506">
    <property type="entry name" value="FlgEFG_subfam"/>
    <property type="match status" value="1"/>
</dbReference>
<dbReference type="PANTHER" id="PTHR30435:SF19">
    <property type="entry name" value="FLAGELLAR BASAL-BODY ROD PROTEIN FLGG"/>
    <property type="match status" value="1"/>
</dbReference>
<dbReference type="InterPro" id="IPR001444">
    <property type="entry name" value="Flag_bb_rod_N"/>
</dbReference>
<dbReference type="EMBL" id="LR593886">
    <property type="protein sequence ID" value="VTR96400.1"/>
    <property type="molecule type" value="Genomic_DNA"/>
</dbReference>
<evidence type="ECO:0000256" key="2">
    <source>
        <dbReference type="ARBA" id="ARBA00009677"/>
    </source>
</evidence>
<evidence type="ECO:0000259" key="5">
    <source>
        <dbReference type="Pfam" id="PF00460"/>
    </source>
</evidence>
<evidence type="ECO:0000256" key="3">
    <source>
        <dbReference type="ARBA" id="ARBA00023143"/>
    </source>
</evidence>
<evidence type="ECO:0000256" key="1">
    <source>
        <dbReference type="ARBA" id="ARBA00004117"/>
    </source>
</evidence>
<feature type="domain" description="Flagellar basal body rod protein N-terminal" evidence="5">
    <location>
        <begin position="5"/>
        <end position="35"/>
    </location>
</feature>
<protein>
    <submittedName>
        <fullName evidence="8">Uncharacterized protein</fullName>
    </submittedName>
</protein>
<evidence type="ECO:0000259" key="7">
    <source>
        <dbReference type="Pfam" id="PF22692"/>
    </source>
</evidence>
<dbReference type="SUPFAM" id="SSF117143">
    <property type="entry name" value="Flagellar hook protein flgE"/>
    <property type="match status" value="1"/>
</dbReference>
<dbReference type="InterPro" id="IPR037925">
    <property type="entry name" value="FlgE/F/G-like"/>
</dbReference>
<feature type="domain" description="Flagellar basal-body/hook protein C-terminal" evidence="6">
    <location>
        <begin position="195"/>
        <end position="233"/>
    </location>
</feature>
<organism evidence="8 9">
    <name type="scientific">Gemmata massiliana</name>
    <dbReference type="NCBI Taxonomy" id="1210884"/>
    <lineage>
        <taxon>Bacteria</taxon>
        <taxon>Pseudomonadati</taxon>
        <taxon>Planctomycetota</taxon>
        <taxon>Planctomycetia</taxon>
        <taxon>Gemmatales</taxon>
        <taxon>Gemmataceae</taxon>
        <taxon>Gemmata</taxon>
    </lineage>
</organism>
<proteinExistence type="inferred from homology"/>
<sequence length="242" mass="26082">MIRGMYSAASALVVASEQQEVTAHNLAHSSTPGYRERGLVFETFDRVLGRTTEPTGDITGVRTVQAYHDFRPGALQQTNHRYDLALGDPDRFFVLAGPNGPIYTRNGCFFPDAAGRLVSQGGYALQSDNGEITVPPNTSRFIVASDGTITADGQPLGRLQMVRFANPQQLTAAGPTLYTAQPGAGLQDAPGLVSQGYRESSNVHPADAMVRLIIGARYYDAAQRSLRSLAETIQLNTRPQNA</sequence>
<dbReference type="InterPro" id="IPR053967">
    <property type="entry name" value="LlgE_F_G-like_D1"/>
</dbReference>